<evidence type="ECO:0000313" key="2">
    <source>
        <dbReference type="EMBL" id="KAF4038161.1"/>
    </source>
</evidence>
<name>A0A833SAG1_PHYIN</name>
<dbReference type="AlphaFoldDB" id="A0A833SAG1"/>
<sequence>MRVVSTILLAVSASVLAITSGESTNDLAEAASIRLPQQGVAYVKSLRHLKKHDDELAIEERGIRTWIMAFLRNQDDMDAKAAEMIKGKTLEEAEKIFDDLADSIVPLFKDIKHKGITPETLQGHVKFRKLTKTKKSIYRSSIRSIGRSSRELKIR</sequence>
<comment type="caution">
    <text evidence="2">The sequence shown here is derived from an EMBL/GenBank/DDBJ whole genome shotgun (WGS) entry which is preliminary data.</text>
</comment>
<evidence type="ECO:0008006" key="4">
    <source>
        <dbReference type="Google" id="ProtNLM"/>
    </source>
</evidence>
<evidence type="ECO:0000256" key="1">
    <source>
        <dbReference type="SAM" id="SignalP"/>
    </source>
</evidence>
<dbReference type="Proteomes" id="UP000602510">
    <property type="component" value="Unassembled WGS sequence"/>
</dbReference>
<accession>A0A833SAG1</accession>
<protein>
    <recommendedName>
        <fullName evidence="4">Secreted RxLR effector peptide protein</fullName>
    </recommendedName>
</protein>
<proteinExistence type="predicted"/>
<evidence type="ECO:0000313" key="3">
    <source>
        <dbReference type="Proteomes" id="UP000602510"/>
    </source>
</evidence>
<gene>
    <name evidence="2" type="ORF">GN244_ATG09726</name>
</gene>
<keyword evidence="3" id="KW-1185">Reference proteome</keyword>
<reference evidence="2" key="1">
    <citation type="submission" date="2020-04" db="EMBL/GenBank/DDBJ databases">
        <title>Hybrid Assembly of Korean Phytophthora infestans isolates.</title>
        <authorList>
            <person name="Prokchorchik M."/>
            <person name="Lee Y."/>
            <person name="Seo J."/>
            <person name="Cho J.-H."/>
            <person name="Park Y.-E."/>
            <person name="Jang D.-C."/>
            <person name="Im J.-S."/>
            <person name="Choi J.-G."/>
            <person name="Park H.-J."/>
            <person name="Lee G.-B."/>
            <person name="Lee Y.-G."/>
            <person name="Hong S.-Y."/>
            <person name="Cho K."/>
            <person name="Sohn K.H."/>
        </authorList>
    </citation>
    <scope>NUCLEOTIDE SEQUENCE</scope>
    <source>
        <strain evidence="2">KR_1_A1</strain>
    </source>
</reference>
<dbReference type="EMBL" id="WSZM01000213">
    <property type="protein sequence ID" value="KAF4038161.1"/>
    <property type="molecule type" value="Genomic_DNA"/>
</dbReference>
<keyword evidence="1" id="KW-0732">Signal</keyword>
<feature type="chain" id="PRO_5032407324" description="Secreted RxLR effector peptide protein" evidence="1">
    <location>
        <begin position="18"/>
        <end position="155"/>
    </location>
</feature>
<feature type="signal peptide" evidence="1">
    <location>
        <begin position="1"/>
        <end position="17"/>
    </location>
</feature>
<organism evidence="2 3">
    <name type="scientific">Phytophthora infestans</name>
    <name type="common">Potato late blight agent</name>
    <name type="synonym">Botrytis infestans</name>
    <dbReference type="NCBI Taxonomy" id="4787"/>
    <lineage>
        <taxon>Eukaryota</taxon>
        <taxon>Sar</taxon>
        <taxon>Stramenopiles</taxon>
        <taxon>Oomycota</taxon>
        <taxon>Peronosporomycetes</taxon>
        <taxon>Peronosporales</taxon>
        <taxon>Peronosporaceae</taxon>
        <taxon>Phytophthora</taxon>
    </lineage>
</organism>